<keyword evidence="6 10" id="KW-0313">Glucose metabolism</keyword>
<evidence type="ECO:0000256" key="5">
    <source>
        <dbReference type="ARBA" id="ARBA00022525"/>
    </source>
</evidence>
<dbReference type="InterPro" id="IPR009078">
    <property type="entry name" value="Ferritin-like_SF"/>
</dbReference>
<evidence type="ECO:0000256" key="1">
    <source>
        <dbReference type="ARBA" id="ARBA00002985"/>
    </source>
</evidence>
<dbReference type="InterPro" id="IPR036438">
    <property type="entry name" value="Insulin-like_sf"/>
</dbReference>
<dbReference type="PROSITE" id="PS00262">
    <property type="entry name" value="INSULIN"/>
    <property type="match status" value="1"/>
</dbReference>
<evidence type="ECO:0000256" key="6">
    <source>
        <dbReference type="ARBA" id="ARBA00022526"/>
    </source>
</evidence>
<dbReference type="Gene3D" id="1.20.1260.10">
    <property type="match status" value="1"/>
</dbReference>
<dbReference type="InterPro" id="IPR022353">
    <property type="entry name" value="Insulin_CS"/>
</dbReference>
<organism evidence="12 13">
    <name type="scientific">Cricetulus griseus</name>
    <name type="common">Chinese hamster</name>
    <name type="synonym">Cricetulus barabensis griseus</name>
    <dbReference type="NCBI Taxonomy" id="10029"/>
    <lineage>
        <taxon>Eukaryota</taxon>
        <taxon>Metazoa</taxon>
        <taxon>Chordata</taxon>
        <taxon>Craniata</taxon>
        <taxon>Vertebrata</taxon>
        <taxon>Euteleostomi</taxon>
        <taxon>Mammalia</taxon>
        <taxon>Eutheria</taxon>
        <taxon>Euarchontoglires</taxon>
        <taxon>Glires</taxon>
        <taxon>Rodentia</taxon>
        <taxon>Myomorpha</taxon>
        <taxon>Muroidea</taxon>
        <taxon>Cricetidae</taxon>
        <taxon>Cricetinae</taxon>
        <taxon>Cricetulus</taxon>
    </lineage>
</organism>
<dbReference type="eggNOG" id="ENOG502S5P5">
    <property type="taxonomic scope" value="Eukaryota"/>
</dbReference>
<evidence type="ECO:0000256" key="2">
    <source>
        <dbReference type="ARBA" id="ARBA00004613"/>
    </source>
</evidence>
<dbReference type="SMR" id="G3HXZ8"/>
<accession>G3HXZ8</accession>
<dbReference type="InterPro" id="IPR012347">
    <property type="entry name" value="Ferritin-like"/>
</dbReference>
<comment type="subcellular location">
    <subcellularLocation>
        <location evidence="2 10">Secreted</location>
    </subcellularLocation>
</comment>
<keyword evidence="8" id="KW-1015">Disulfide bond</keyword>
<dbReference type="InterPro" id="IPR009040">
    <property type="entry name" value="Ferritin-like_diiron"/>
</dbReference>
<dbReference type="PaxDb" id="10029-XP_007625431.1"/>
<dbReference type="GO" id="GO:0005179">
    <property type="term" value="F:hormone activity"/>
    <property type="evidence" value="ECO:0007669"/>
    <property type="project" value="UniProtKB-KW"/>
</dbReference>
<evidence type="ECO:0000259" key="11">
    <source>
        <dbReference type="PROSITE" id="PS50905"/>
    </source>
</evidence>
<dbReference type="PANTHER" id="PTHR11454:SF9">
    <property type="entry name" value="INSULIN"/>
    <property type="match status" value="1"/>
</dbReference>
<dbReference type="AlphaFoldDB" id="G3HXZ8"/>
<evidence type="ECO:0000256" key="4">
    <source>
        <dbReference type="ARBA" id="ARBA00011207"/>
    </source>
</evidence>
<dbReference type="EMBL" id="JH000898">
    <property type="protein sequence ID" value="EGW08477.1"/>
    <property type="molecule type" value="Genomic_DNA"/>
</dbReference>
<comment type="function">
    <text evidence="1 10">Insulin decreases blood glucose concentration. It increases cell permeability to monosaccharides, amino acids and fatty acids. It accelerates glycolysis, the pentose phosphate cycle, and glycogen synthesis in liver.</text>
</comment>
<proteinExistence type="inferred from homology"/>
<dbReference type="SMART" id="SM00078">
    <property type="entry name" value="IlGF"/>
    <property type="match status" value="1"/>
</dbReference>
<dbReference type="GO" id="GO:0006006">
    <property type="term" value="P:glucose metabolic process"/>
    <property type="evidence" value="ECO:0007669"/>
    <property type="project" value="UniProtKB-UniRule"/>
</dbReference>
<dbReference type="GO" id="GO:0005158">
    <property type="term" value="F:insulin receptor binding"/>
    <property type="evidence" value="ECO:0007669"/>
    <property type="project" value="TreeGrafter"/>
</dbReference>
<dbReference type="GO" id="GO:1901701">
    <property type="term" value="P:cellular response to oxygen-containing compound"/>
    <property type="evidence" value="ECO:0007669"/>
    <property type="project" value="UniProtKB-ARBA"/>
</dbReference>
<keyword evidence="7 10" id="KW-0372">Hormone</keyword>
<dbReference type="STRING" id="10029.G3HXZ8"/>
<evidence type="ECO:0000313" key="12">
    <source>
        <dbReference type="EMBL" id="EGW08477.1"/>
    </source>
</evidence>
<dbReference type="PROSITE" id="PS50905">
    <property type="entry name" value="FERRITIN_LIKE"/>
    <property type="match status" value="1"/>
</dbReference>
<dbReference type="Gene3D" id="1.10.100.10">
    <property type="entry name" value="Insulin-like"/>
    <property type="match status" value="1"/>
</dbReference>
<dbReference type="InParanoid" id="G3HXZ8"/>
<dbReference type="InterPro" id="IPR022352">
    <property type="entry name" value="Ins/IGF/rlx"/>
</dbReference>
<evidence type="ECO:0000256" key="8">
    <source>
        <dbReference type="ARBA" id="ARBA00023157"/>
    </source>
</evidence>
<dbReference type="CDD" id="cd04367">
    <property type="entry name" value="IlGF_insulin_like"/>
    <property type="match status" value="1"/>
</dbReference>
<keyword evidence="5 10" id="KW-0964">Secreted</keyword>
<dbReference type="InterPro" id="IPR016179">
    <property type="entry name" value="Insulin-like"/>
</dbReference>
<dbReference type="FunFam" id="1.10.100.10:FF:000003">
    <property type="entry name" value="Insulin"/>
    <property type="match status" value="1"/>
</dbReference>
<evidence type="ECO:0000256" key="10">
    <source>
        <dbReference type="RuleBase" id="RU000406"/>
    </source>
</evidence>
<evidence type="ECO:0000256" key="3">
    <source>
        <dbReference type="ARBA" id="ARBA00009034"/>
    </source>
</evidence>
<feature type="domain" description="Ferritin-like diiron" evidence="11">
    <location>
        <begin position="7"/>
        <end position="146"/>
    </location>
</feature>
<comment type="similarity">
    <text evidence="3 10">Belongs to the insulin family.</text>
</comment>
<dbReference type="GO" id="GO:0042593">
    <property type="term" value="P:glucose homeostasis"/>
    <property type="evidence" value="ECO:0007669"/>
    <property type="project" value="TreeGrafter"/>
</dbReference>
<dbReference type="SUPFAM" id="SSF47240">
    <property type="entry name" value="Ferritin-like"/>
    <property type="match status" value="1"/>
</dbReference>
<protein>
    <recommendedName>
        <fullName evidence="10">Insulin</fullName>
    </recommendedName>
</protein>
<dbReference type="InterPro" id="IPR004825">
    <property type="entry name" value="Insulin"/>
</dbReference>
<dbReference type="SUPFAM" id="SSF56994">
    <property type="entry name" value="Insulin-like"/>
    <property type="match status" value="1"/>
</dbReference>
<dbReference type="PANTHER" id="PTHR11454">
    <property type="entry name" value="INSULIN/INSULIN GROWTH FACTOR"/>
    <property type="match status" value="1"/>
</dbReference>
<keyword evidence="9 10" id="KW-0119">Carbohydrate metabolism</keyword>
<reference evidence="13" key="1">
    <citation type="journal article" date="2011" name="Nat. Biotechnol.">
        <title>The genomic sequence of the Chinese hamster ovary (CHO)-K1 cell line.</title>
        <authorList>
            <person name="Xu X."/>
            <person name="Nagarajan H."/>
            <person name="Lewis N.E."/>
            <person name="Pan S."/>
            <person name="Cai Z."/>
            <person name="Liu X."/>
            <person name="Chen W."/>
            <person name="Xie M."/>
            <person name="Wang W."/>
            <person name="Hammond S."/>
            <person name="Andersen M.R."/>
            <person name="Neff N."/>
            <person name="Passarelli B."/>
            <person name="Koh W."/>
            <person name="Fan H.C."/>
            <person name="Wang J."/>
            <person name="Gui Y."/>
            <person name="Lee K.H."/>
            <person name="Betenbaugh M.J."/>
            <person name="Quake S.R."/>
            <person name="Famili I."/>
            <person name="Palsson B.O."/>
            <person name="Wang J."/>
        </authorList>
    </citation>
    <scope>NUCLEOTIDE SEQUENCE [LARGE SCALE GENOMIC DNA]</scope>
    <source>
        <strain evidence="13">CHO K1 cell line</strain>
    </source>
</reference>
<dbReference type="Pfam" id="PF00049">
    <property type="entry name" value="Insulin"/>
    <property type="match status" value="1"/>
</dbReference>
<evidence type="ECO:0000256" key="9">
    <source>
        <dbReference type="ARBA" id="ARBA00023277"/>
    </source>
</evidence>
<dbReference type="GO" id="GO:0005615">
    <property type="term" value="C:extracellular space"/>
    <property type="evidence" value="ECO:0007669"/>
    <property type="project" value="TreeGrafter"/>
</dbReference>
<comment type="subunit">
    <text evidence="4 10">Heterodimer of a B chain and an A chain linked by two disulfide bonds.</text>
</comment>
<dbReference type="Proteomes" id="UP000001075">
    <property type="component" value="Unassembled WGS sequence"/>
</dbReference>
<sequence length="248" mass="28067">MTSQIRQNYSTEVEAVVTHLVNLHLWASYTYRSLGYYFDWDDMALVGVGHFFHKLTKACPLKFQNDCRGHALFQDVHKPSQDEWEAVEAALALKKDPNQALLDFYSLGSGHTGPHLCYFLEGYFLYEEVKLLICYCSIMALWMRLLPLLALLALWEPNPAQAFVNQHLCGSHLVEALYLVCGERGFFYTPKSRRGVEDPQVTQLELGGGPGAGDLQTLALEVAQQKRGIVDQCCTSICSLYQLENYCN</sequence>
<evidence type="ECO:0000256" key="7">
    <source>
        <dbReference type="ARBA" id="ARBA00022702"/>
    </source>
</evidence>
<dbReference type="GO" id="GO:0050714">
    <property type="term" value="P:positive regulation of protein secretion"/>
    <property type="evidence" value="ECO:0007669"/>
    <property type="project" value="TreeGrafter"/>
</dbReference>
<name>G3HXZ8_CRIGR</name>
<gene>
    <name evidence="12" type="ORF">I79_015914</name>
</gene>
<evidence type="ECO:0000313" key="13">
    <source>
        <dbReference type="Proteomes" id="UP000001075"/>
    </source>
</evidence>
<dbReference type="PRINTS" id="PR00277">
    <property type="entry name" value="INSULIN"/>
</dbReference>
<dbReference type="PRINTS" id="PR00276">
    <property type="entry name" value="INSULINFAMLY"/>
</dbReference>